<evidence type="ECO:0000256" key="1">
    <source>
        <dbReference type="ARBA" id="ARBA00022475"/>
    </source>
</evidence>
<keyword evidence="6" id="KW-0472">Membrane</keyword>
<dbReference type="EMBL" id="FMKA01000016">
    <property type="protein sequence ID" value="SCP98069.1"/>
    <property type="molecule type" value="Genomic_DNA"/>
</dbReference>
<evidence type="ECO:0000313" key="8">
    <source>
        <dbReference type="Proteomes" id="UP000199315"/>
    </source>
</evidence>
<name>A0A1D3TVB3_9FIRM</name>
<dbReference type="PANTHER" id="PTHR37820">
    <property type="entry name" value="CELL DIVISION PROTEIN DIVIB"/>
    <property type="match status" value="1"/>
</dbReference>
<keyword evidence="1" id="KW-1003">Cell membrane</keyword>
<dbReference type="Proteomes" id="UP000199315">
    <property type="component" value="Unassembled WGS sequence"/>
</dbReference>
<keyword evidence="8" id="KW-1185">Reference proteome</keyword>
<dbReference type="STRING" id="1619234.SAMN05421730_101638"/>
<gene>
    <name evidence="7" type="ORF">SAMN05421730_101638</name>
</gene>
<keyword evidence="2 7" id="KW-0132">Cell division</keyword>
<keyword evidence="3 6" id="KW-0812">Transmembrane</keyword>
<dbReference type="AlphaFoldDB" id="A0A1D3TVB3"/>
<proteinExistence type="predicted"/>
<dbReference type="GO" id="GO:0051301">
    <property type="term" value="P:cell division"/>
    <property type="evidence" value="ECO:0007669"/>
    <property type="project" value="UniProtKB-KW"/>
</dbReference>
<dbReference type="InterPro" id="IPR050487">
    <property type="entry name" value="FtsQ_DivIB"/>
</dbReference>
<evidence type="ECO:0000256" key="5">
    <source>
        <dbReference type="ARBA" id="ARBA00023306"/>
    </source>
</evidence>
<evidence type="ECO:0000256" key="2">
    <source>
        <dbReference type="ARBA" id="ARBA00022618"/>
    </source>
</evidence>
<dbReference type="RefSeq" id="WP_091234843.1">
    <property type="nucleotide sequence ID" value="NZ_FMKA01000016.1"/>
</dbReference>
<keyword evidence="4 6" id="KW-1133">Transmembrane helix</keyword>
<evidence type="ECO:0000313" key="7">
    <source>
        <dbReference type="EMBL" id="SCP98069.1"/>
    </source>
</evidence>
<dbReference type="GO" id="GO:0005886">
    <property type="term" value="C:plasma membrane"/>
    <property type="evidence" value="ECO:0007669"/>
    <property type="project" value="TreeGrafter"/>
</dbReference>
<reference evidence="7 8" key="1">
    <citation type="submission" date="2016-09" db="EMBL/GenBank/DDBJ databases">
        <authorList>
            <person name="Capua I."/>
            <person name="De Benedictis P."/>
            <person name="Joannis T."/>
            <person name="Lombin L.H."/>
            <person name="Cattoli G."/>
        </authorList>
    </citation>
    <scope>NUCLEOTIDE SEQUENCE [LARGE SCALE GENOMIC DNA]</scope>
    <source>
        <strain evidence="7 8">GluBS11</strain>
    </source>
</reference>
<evidence type="ECO:0000256" key="3">
    <source>
        <dbReference type="ARBA" id="ARBA00022692"/>
    </source>
</evidence>
<sequence length="250" mass="28423">MEVNGKQKGSTKLGKAVLIMLGAALVLAILVLGVFTITGLEIEGNEHYSKKELEKLLMQEKFDSNSLYFYWKYKYGEPEEIPFIDTIEVEMLSPHKLKVTVYEKDIVGYVEYLGNCMYFDKDGIVVESSGEVVEGFPLVKGLSFDHMVLHEALPVEDAEVFKIILNLTQLFKKYSIKPDKIYFSDDLQMTLFFDKARVLLGDDGNINEKIVRLQNLLPGLEGLEGSLHMENFSENTENITFEKKSKAVQN</sequence>
<organism evidence="7 8">
    <name type="scientific">Anaerobium acetethylicum</name>
    <dbReference type="NCBI Taxonomy" id="1619234"/>
    <lineage>
        <taxon>Bacteria</taxon>
        <taxon>Bacillati</taxon>
        <taxon>Bacillota</taxon>
        <taxon>Clostridia</taxon>
        <taxon>Lachnospirales</taxon>
        <taxon>Lachnospiraceae</taxon>
        <taxon>Anaerobium</taxon>
    </lineage>
</organism>
<evidence type="ECO:0000256" key="4">
    <source>
        <dbReference type="ARBA" id="ARBA00022989"/>
    </source>
</evidence>
<evidence type="ECO:0000256" key="6">
    <source>
        <dbReference type="SAM" id="Phobius"/>
    </source>
</evidence>
<feature type="transmembrane region" description="Helical" evidence="6">
    <location>
        <begin position="16"/>
        <end position="40"/>
    </location>
</feature>
<dbReference type="OrthoDB" id="1748794at2"/>
<dbReference type="PANTHER" id="PTHR37820:SF1">
    <property type="entry name" value="CELL DIVISION PROTEIN FTSQ"/>
    <property type="match status" value="1"/>
</dbReference>
<protein>
    <submittedName>
        <fullName evidence="7">Cell division protein FtsQ</fullName>
    </submittedName>
</protein>
<accession>A0A1D3TVB3</accession>
<keyword evidence="5" id="KW-0131">Cell cycle</keyword>